<sequence length="514" mass="57832">MHIKKAIFMLVAAFLILSLFIFNFTKTDASARVVYAYATHDYSGDNSSYNSFVNNESHINYVITFTYGIDENGNLNGEEDDAVKDEAIKNNVVPLLLIHNIRGGTFDNSLIHAVLSNETARNNLIDNIENAAIKGGYKGVNIDFENVGYVDRQNYNQFLSDLKSKLTSDNLLLTVAIPAMTADSPNSLWAGGFDYKAISSIVDKVIIMAYDQHWSGGNSGPICSFQWLQNVAQYATSTIDKDKIVMGLPAYGYDWSLSGTTSVTEDEVKSLINTYGGNAMWDNTSKEPYYIYYKNGIKHTVWFENSYSFKLKLDYLSSIGIDDISFWKLGYENQDFWKVIEGNTVDYFGDIFASWARNDINDMARLKYVSGYSDGTYRPNNYITRAEFITLLLRVKGIKEEPGEGFWDTQQSFAKDAIATAKKLGIVNGYSDGSFRPNNKISREEIAAIIAKAYGYEPYADSKFVDIENSFAKNDIIALSNRGIISGYDTYHFMPKNYATRAEATAILYRLINK</sequence>
<accession>A0A223I1T1</accession>
<dbReference type="Gene3D" id="3.20.20.80">
    <property type="entry name" value="Glycosidases"/>
    <property type="match status" value="1"/>
</dbReference>
<dbReference type="InterPro" id="IPR001223">
    <property type="entry name" value="Glyco_hydro18_cat"/>
</dbReference>
<evidence type="ECO:0000256" key="1">
    <source>
        <dbReference type="ARBA" id="ARBA00022737"/>
    </source>
</evidence>
<feature type="domain" description="GH18" evidence="5">
    <location>
        <begin position="32"/>
        <end position="347"/>
    </location>
</feature>
<feature type="domain" description="SLH" evidence="4">
    <location>
        <begin position="466"/>
        <end position="514"/>
    </location>
</feature>
<dbReference type="GO" id="GO:0016798">
    <property type="term" value="F:hydrolase activity, acting on glycosyl bonds"/>
    <property type="evidence" value="ECO:0007669"/>
    <property type="project" value="UniProtKB-KW"/>
</dbReference>
<proteinExistence type="predicted"/>
<evidence type="ECO:0000313" key="7">
    <source>
        <dbReference type="Proteomes" id="UP000214975"/>
    </source>
</evidence>
<organism evidence="6 7">
    <name type="scientific">Thermoanaerobacterium thermosaccharolyticum</name>
    <name type="common">Clostridium thermosaccharolyticum</name>
    <dbReference type="NCBI Taxonomy" id="1517"/>
    <lineage>
        <taxon>Bacteria</taxon>
        <taxon>Bacillati</taxon>
        <taxon>Bacillota</taxon>
        <taxon>Clostridia</taxon>
        <taxon>Thermoanaerobacterales</taxon>
        <taxon>Thermoanaerobacteraceae</taxon>
        <taxon>Thermoanaerobacterium</taxon>
    </lineage>
</organism>
<dbReference type="InterPro" id="IPR041704">
    <property type="entry name" value="CFLE_GH18"/>
</dbReference>
<dbReference type="InterPro" id="IPR017853">
    <property type="entry name" value="GH"/>
</dbReference>
<dbReference type="Pfam" id="PF00704">
    <property type="entry name" value="Glyco_hydro_18"/>
    <property type="match status" value="1"/>
</dbReference>
<evidence type="ECO:0000313" key="6">
    <source>
        <dbReference type="EMBL" id="AST58693.1"/>
    </source>
</evidence>
<dbReference type="Pfam" id="PF00395">
    <property type="entry name" value="SLH"/>
    <property type="match status" value="3"/>
</dbReference>
<gene>
    <name evidence="6" type="primary">chiC</name>
    <name evidence="6" type="ORF">Thert_02885</name>
</gene>
<feature type="domain" description="SLH" evidence="4">
    <location>
        <begin position="343"/>
        <end position="400"/>
    </location>
</feature>
<keyword evidence="3" id="KW-0326">Glycosidase</keyword>
<dbReference type="GO" id="GO:0008061">
    <property type="term" value="F:chitin binding"/>
    <property type="evidence" value="ECO:0007669"/>
    <property type="project" value="InterPro"/>
</dbReference>
<reference evidence="6 7" key="1">
    <citation type="submission" date="2016-08" db="EMBL/GenBank/DDBJ databases">
        <title>A novel genetic cassette of butanologenic Thermoanaerobacterium thermosaccharolyticum that directly convert cellulose to butanol.</title>
        <authorList>
            <person name="Li T."/>
            <person name="He J."/>
        </authorList>
    </citation>
    <scope>NUCLEOTIDE SEQUENCE [LARGE SCALE GENOMIC DNA]</scope>
    <source>
        <strain evidence="6 7">TG57</strain>
    </source>
</reference>
<protein>
    <submittedName>
        <fullName evidence="6">Chitinase/glycoside hydrolase family 18</fullName>
    </submittedName>
</protein>
<dbReference type="InterPro" id="IPR029070">
    <property type="entry name" value="Chitinase_insertion_sf"/>
</dbReference>
<name>A0A223I1T1_THETR</name>
<dbReference type="RefSeq" id="WP_094397873.1">
    <property type="nucleotide sequence ID" value="NZ_CP016893.1"/>
</dbReference>
<evidence type="ECO:0000259" key="5">
    <source>
        <dbReference type="PROSITE" id="PS51910"/>
    </source>
</evidence>
<evidence type="ECO:0000259" key="4">
    <source>
        <dbReference type="PROSITE" id="PS51272"/>
    </source>
</evidence>
<dbReference type="Proteomes" id="UP000214975">
    <property type="component" value="Chromosome"/>
</dbReference>
<dbReference type="CDD" id="cd02874">
    <property type="entry name" value="GH18_CFLE_spore_hydrolase"/>
    <property type="match status" value="1"/>
</dbReference>
<dbReference type="PROSITE" id="PS51272">
    <property type="entry name" value="SLH"/>
    <property type="match status" value="3"/>
</dbReference>
<keyword evidence="1" id="KW-0677">Repeat</keyword>
<dbReference type="PROSITE" id="PS51910">
    <property type="entry name" value="GH18_2"/>
    <property type="match status" value="1"/>
</dbReference>
<keyword evidence="2 6" id="KW-0378">Hydrolase</keyword>
<dbReference type="SUPFAM" id="SSF51445">
    <property type="entry name" value="(Trans)glycosidases"/>
    <property type="match status" value="1"/>
</dbReference>
<evidence type="ECO:0000256" key="3">
    <source>
        <dbReference type="ARBA" id="ARBA00023295"/>
    </source>
</evidence>
<dbReference type="PANTHER" id="PTHR46066:SF2">
    <property type="entry name" value="CHITINASE DOMAIN-CONTAINING PROTEIN 1"/>
    <property type="match status" value="1"/>
</dbReference>
<dbReference type="EMBL" id="CP016893">
    <property type="protein sequence ID" value="AST58693.1"/>
    <property type="molecule type" value="Genomic_DNA"/>
</dbReference>
<dbReference type="Gene3D" id="3.10.50.10">
    <property type="match status" value="1"/>
</dbReference>
<dbReference type="AlphaFoldDB" id="A0A223I1T1"/>
<dbReference type="PANTHER" id="PTHR46066">
    <property type="entry name" value="CHITINASE DOMAIN-CONTAINING PROTEIN 1 FAMILY MEMBER"/>
    <property type="match status" value="1"/>
</dbReference>
<dbReference type="InterPro" id="IPR011583">
    <property type="entry name" value="Chitinase_II/V-like_cat"/>
</dbReference>
<dbReference type="GO" id="GO:0005975">
    <property type="term" value="P:carbohydrate metabolic process"/>
    <property type="evidence" value="ECO:0007669"/>
    <property type="project" value="InterPro"/>
</dbReference>
<feature type="domain" description="SLH" evidence="4">
    <location>
        <begin position="401"/>
        <end position="464"/>
    </location>
</feature>
<dbReference type="InterPro" id="IPR001119">
    <property type="entry name" value="SLH_dom"/>
</dbReference>
<dbReference type="SMART" id="SM00636">
    <property type="entry name" value="Glyco_18"/>
    <property type="match status" value="1"/>
</dbReference>
<evidence type="ECO:0000256" key="2">
    <source>
        <dbReference type="ARBA" id="ARBA00022801"/>
    </source>
</evidence>